<dbReference type="AlphaFoldDB" id="A0A368KVJ6"/>
<keyword evidence="1" id="KW-0472">Membrane</keyword>
<dbReference type="OrthoDB" id="290056at2"/>
<dbReference type="EMBL" id="QPEX01000010">
    <property type="protein sequence ID" value="RCS54463.1"/>
    <property type="molecule type" value="Genomic_DNA"/>
</dbReference>
<gene>
    <name evidence="2" type="ORF">DTL42_04795</name>
</gene>
<feature type="transmembrane region" description="Helical" evidence="1">
    <location>
        <begin position="14"/>
        <end position="35"/>
    </location>
</feature>
<keyword evidence="1" id="KW-0812">Transmembrane</keyword>
<protein>
    <submittedName>
        <fullName evidence="2">Class III signal peptide-containing protein</fullName>
    </submittedName>
</protein>
<comment type="caution">
    <text evidence="2">The sequence shown here is derived from an EMBL/GenBank/DDBJ whole genome shotgun (WGS) entry which is preliminary data.</text>
</comment>
<proteinExistence type="predicted"/>
<sequence>MIMKLFRNRKGQGLVEYGLIIAGVALICAAAVSVFGHKTSDLIAAVATVLPGAHADDNGSITSGKLIETTSAVDGAGGAQPIALDVSTISTNSGNTRLGNNVMGSDITGGFGGLIAEVGE</sequence>
<accession>A0A368KVJ6</accession>
<evidence type="ECO:0000313" key="3">
    <source>
        <dbReference type="Proteomes" id="UP000253562"/>
    </source>
</evidence>
<organism evidence="2 3">
    <name type="scientific">Bremerella cremea</name>
    <dbReference type="NCBI Taxonomy" id="1031537"/>
    <lineage>
        <taxon>Bacteria</taxon>
        <taxon>Pseudomonadati</taxon>
        <taxon>Planctomycetota</taxon>
        <taxon>Planctomycetia</taxon>
        <taxon>Pirellulales</taxon>
        <taxon>Pirellulaceae</taxon>
        <taxon>Bremerella</taxon>
    </lineage>
</organism>
<name>A0A368KVJ6_9BACT</name>
<dbReference type="Pfam" id="PF04021">
    <property type="entry name" value="Class_IIIsignal"/>
    <property type="match status" value="1"/>
</dbReference>
<dbReference type="Proteomes" id="UP000253562">
    <property type="component" value="Unassembled WGS sequence"/>
</dbReference>
<keyword evidence="1" id="KW-1133">Transmembrane helix</keyword>
<dbReference type="RefSeq" id="WP_114368005.1">
    <property type="nucleotide sequence ID" value="NZ_QPEX01000010.1"/>
</dbReference>
<evidence type="ECO:0000313" key="2">
    <source>
        <dbReference type="EMBL" id="RCS54463.1"/>
    </source>
</evidence>
<evidence type="ECO:0000256" key="1">
    <source>
        <dbReference type="SAM" id="Phobius"/>
    </source>
</evidence>
<reference evidence="2 3" key="1">
    <citation type="submission" date="2018-07" db="EMBL/GenBank/DDBJ databases">
        <title>Comparative genomes isolates from brazilian mangrove.</title>
        <authorList>
            <person name="De Araujo J.E."/>
            <person name="Taketani R.G."/>
            <person name="Silva M.C.P."/>
            <person name="Lourenco M.V."/>
            <person name="Oliveira V.M."/>
            <person name="Andreote F.D."/>
        </authorList>
    </citation>
    <scope>NUCLEOTIDE SEQUENCE [LARGE SCALE GENOMIC DNA]</scope>
    <source>
        <strain evidence="2 3">HEX PRIS-MGV</strain>
    </source>
</reference>
<dbReference type="InterPro" id="IPR007166">
    <property type="entry name" value="Class3_signal_pept_motif"/>
</dbReference>